<dbReference type="Proteomes" id="UP001432000">
    <property type="component" value="Chromosome"/>
</dbReference>
<dbReference type="EMBL" id="CP147846">
    <property type="protein sequence ID" value="WXG70704.1"/>
    <property type="molecule type" value="Genomic_DNA"/>
</dbReference>
<gene>
    <name evidence="1" type="ORF">WDS16_09520</name>
</gene>
<keyword evidence="2" id="KW-1185">Reference proteome</keyword>
<accession>A0ABZ2PNI7</accession>
<organism evidence="1 2">
    <name type="scientific">Rhodococcus sovatensis</name>
    <dbReference type="NCBI Taxonomy" id="1805840"/>
    <lineage>
        <taxon>Bacteria</taxon>
        <taxon>Bacillati</taxon>
        <taxon>Actinomycetota</taxon>
        <taxon>Actinomycetes</taxon>
        <taxon>Mycobacteriales</taxon>
        <taxon>Nocardiaceae</taxon>
        <taxon>Rhodococcus</taxon>
    </lineage>
</organism>
<sequence length="583" mass="64125">MVRPINGFNSTKVQIESSKTDVAVPNGIAISNGIYDKPLSYDLPPTTTVPMQMNKSGNQSCANKTWVDVTGFVADGAFPGTVIVNNSLVVSEAQRANISVWLKFNKQSGMIAEHIAQGRILVNGEVVRETTKESINFTGQVFSMGHTMDLKPGDSIRVQVWTNFFTLNFSTLQYIFYAGTLLATGSYVGFSRAKPGAVDFHNDLAFANDSKTVETGGAVYVMPEGLKKTLPIYKVTQSNNFITTYNAATIGPIIAQSKTPYPVEEGMLVNFGGTFYVRRTGTAEKTEDDAYTGMKVRFALWGHGEKGNEYGGEDVDVELMFYEAELQPSGNLTRTMMTYTIPAMTDFVIPADITQVYFAASLKQSVSDEYASGTFDNYERGGLQARYFGTSLTDPFYVKIEQPTAENNTYRHPLSTTGVAFKNRTYFDNMTLPKALTFFGNDSSVALNIYKSTNHVRGALIGTFNAAAGERKTVVIESDTGQIELASSNAYWVERCAPIEYDSLNETQTSLDLVQWQDISDPLSGIIATREEYAIGKMQLKFVSDELGNGDLLVPGKRVRMLINHYGNNRLPADGYADLACPR</sequence>
<evidence type="ECO:0000313" key="1">
    <source>
        <dbReference type="EMBL" id="WXG70704.1"/>
    </source>
</evidence>
<dbReference type="RefSeq" id="WP_338892280.1">
    <property type="nucleotide sequence ID" value="NZ_CP147846.1"/>
</dbReference>
<reference evidence="1 2" key="1">
    <citation type="submission" date="2024-03" db="EMBL/GenBank/DDBJ databases">
        <title>Natural products discovery in diverse microorganisms through a two-stage MS feature dereplication strategy.</title>
        <authorList>
            <person name="Zhang R."/>
        </authorList>
    </citation>
    <scope>NUCLEOTIDE SEQUENCE [LARGE SCALE GENOMIC DNA]</scope>
    <source>
        <strain evidence="1 2">18930</strain>
    </source>
</reference>
<protein>
    <submittedName>
        <fullName evidence="1">Uncharacterized protein</fullName>
    </submittedName>
</protein>
<evidence type="ECO:0000313" key="2">
    <source>
        <dbReference type="Proteomes" id="UP001432000"/>
    </source>
</evidence>
<proteinExistence type="predicted"/>
<name>A0ABZ2PNI7_9NOCA</name>